<dbReference type="OrthoDB" id="9813917at2"/>
<dbReference type="GO" id="GO:0022857">
    <property type="term" value="F:transmembrane transporter activity"/>
    <property type="evidence" value="ECO:0007669"/>
    <property type="project" value="InterPro"/>
</dbReference>
<feature type="transmembrane region" description="Helical" evidence="7">
    <location>
        <begin position="168"/>
        <end position="190"/>
    </location>
</feature>
<dbReference type="InterPro" id="IPR050539">
    <property type="entry name" value="ThrE_Dicarb/AminoAcid_Exp"/>
</dbReference>
<proteinExistence type="inferred from homology"/>
<gene>
    <name evidence="9" type="ORF">F4V44_23390</name>
</gene>
<keyword evidence="3 7" id="KW-0812">Transmembrane</keyword>
<dbReference type="PANTHER" id="PTHR34390">
    <property type="entry name" value="UPF0442 PROTEIN YJJB-RELATED"/>
    <property type="match status" value="1"/>
</dbReference>
<dbReference type="Proteomes" id="UP000326671">
    <property type="component" value="Unassembled WGS sequence"/>
</dbReference>
<evidence type="ECO:0000256" key="3">
    <source>
        <dbReference type="ARBA" id="ARBA00022692"/>
    </source>
</evidence>
<name>A0A5J5H403_9BACI</name>
<dbReference type="GO" id="GO:0015744">
    <property type="term" value="P:succinate transport"/>
    <property type="evidence" value="ECO:0007669"/>
    <property type="project" value="TreeGrafter"/>
</dbReference>
<keyword evidence="4 7" id="KW-1133">Transmembrane helix</keyword>
<feature type="transmembrane region" description="Helical" evidence="7">
    <location>
        <begin position="114"/>
        <end position="137"/>
    </location>
</feature>
<evidence type="ECO:0000256" key="6">
    <source>
        <dbReference type="ARBA" id="ARBA00034125"/>
    </source>
</evidence>
<keyword evidence="10" id="KW-1185">Reference proteome</keyword>
<dbReference type="Pfam" id="PF06738">
    <property type="entry name" value="ThrE"/>
    <property type="match status" value="1"/>
</dbReference>
<dbReference type="AlphaFoldDB" id="A0A5J5H403"/>
<feature type="transmembrane region" description="Helical" evidence="7">
    <location>
        <begin position="227"/>
        <end position="250"/>
    </location>
</feature>
<comment type="subcellular location">
    <subcellularLocation>
        <location evidence="1">Cell membrane</location>
        <topology evidence="1">Multi-pass membrane protein</topology>
    </subcellularLocation>
</comment>
<reference evidence="9 10" key="1">
    <citation type="submission" date="2019-09" db="EMBL/GenBank/DDBJ databases">
        <title>Whole genome sequences of isolates from the Mars Exploration Rovers.</title>
        <authorList>
            <person name="Seuylemezian A."/>
            <person name="Vaishampayan P."/>
        </authorList>
    </citation>
    <scope>NUCLEOTIDE SEQUENCE [LARGE SCALE GENOMIC DNA]</scope>
    <source>
        <strain evidence="9 10">MER_TA_151</strain>
    </source>
</reference>
<comment type="caution">
    <text evidence="9">The sequence shown here is derived from an EMBL/GenBank/DDBJ whole genome shotgun (WGS) entry which is preliminary data.</text>
</comment>
<keyword evidence="5 7" id="KW-0472">Membrane</keyword>
<evidence type="ECO:0000256" key="2">
    <source>
        <dbReference type="ARBA" id="ARBA00022475"/>
    </source>
</evidence>
<dbReference type="RefSeq" id="WP_150442421.1">
    <property type="nucleotide sequence ID" value="NZ_VYKL01000045.1"/>
</dbReference>
<evidence type="ECO:0000259" key="8">
    <source>
        <dbReference type="Pfam" id="PF06738"/>
    </source>
</evidence>
<evidence type="ECO:0000313" key="10">
    <source>
        <dbReference type="Proteomes" id="UP000326671"/>
    </source>
</evidence>
<feature type="domain" description="Threonine/serine exporter-like N-terminal" evidence="8">
    <location>
        <begin position="14"/>
        <end position="250"/>
    </location>
</feature>
<sequence length="251" mass="26900">MGLNNNQIARIVELCLLAGEILIKSGAETSRVEDTMMRIAASFGVPEAQSFVTPTGIVFSSNREDRAKLVRVAERSTDLEKVAIVNSISRQISRGELTVEEALAQLKKVAKANLAYPLWLQILSASVASGCFLIMFQGVWQDFIPAMIAGGIGQMLFIYLHKYIKVKFFAEGLSSCVIGMLAALSIYTGFGTDLDLIIISSVMPLVPGLLITNAVRDLMDGHLMSALAKGADAFLTALAIGSGIAIVLAFI</sequence>
<dbReference type="InterPro" id="IPR010619">
    <property type="entry name" value="ThrE-like_N"/>
</dbReference>
<comment type="similarity">
    <text evidence="6">Belongs to the ThrE exporter (TC 2.A.79) family.</text>
</comment>
<evidence type="ECO:0000256" key="5">
    <source>
        <dbReference type="ARBA" id="ARBA00023136"/>
    </source>
</evidence>
<accession>A0A5J5H403</accession>
<dbReference type="GO" id="GO:0005886">
    <property type="term" value="C:plasma membrane"/>
    <property type="evidence" value="ECO:0007669"/>
    <property type="project" value="UniProtKB-SubCell"/>
</dbReference>
<dbReference type="EMBL" id="VYKL01000045">
    <property type="protein sequence ID" value="KAA9014493.1"/>
    <property type="molecule type" value="Genomic_DNA"/>
</dbReference>
<feature type="transmembrane region" description="Helical" evidence="7">
    <location>
        <begin position="143"/>
        <end position="161"/>
    </location>
</feature>
<evidence type="ECO:0000256" key="4">
    <source>
        <dbReference type="ARBA" id="ARBA00022989"/>
    </source>
</evidence>
<dbReference type="PANTHER" id="PTHR34390:SF2">
    <property type="entry name" value="SUCCINATE TRANSPORTER SUBUNIT YJJP-RELATED"/>
    <property type="match status" value="1"/>
</dbReference>
<evidence type="ECO:0000256" key="1">
    <source>
        <dbReference type="ARBA" id="ARBA00004651"/>
    </source>
</evidence>
<evidence type="ECO:0000256" key="7">
    <source>
        <dbReference type="SAM" id="Phobius"/>
    </source>
</evidence>
<organism evidence="9 10">
    <name type="scientific">Niallia endozanthoxylica</name>
    <dbReference type="NCBI Taxonomy" id="2036016"/>
    <lineage>
        <taxon>Bacteria</taxon>
        <taxon>Bacillati</taxon>
        <taxon>Bacillota</taxon>
        <taxon>Bacilli</taxon>
        <taxon>Bacillales</taxon>
        <taxon>Bacillaceae</taxon>
        <taxon>Niallia</taxon>
    </lineage>
</organism>
<keyword evidence="2" id="KW-1003">Cell membrane</keyword>
<protein>
    <submittedName>
        <fullName evidence="9">Threonine/serine exporter family protein</fullName>
    </submittedName>
</protein>
<evidence type="ECO:0000313" key="9">
    <source>
        <dbReference type="EMBL" id="KAA9014493.1"/>
    </source>
</evidence>